<dbReference type="Pfam" id="PF01730">
    <property type="entry name" value="UreF"/>
    <property type="match status" value="1"/>
</dbReference>
<evidence type="ECO:0000256" key="3">
    <source>
        <dbReference type="ARBA" id="ARBA00046339"/>
    </source>
</evidence>
<proteinExistence type="inferred from homology"/>
<keyword evidence="5" id="KW-1185">Reference proteome</keyword>
<dbReference type="OrthoDB" id="2550922at2759"/>
<keyword evidence="2" id="KW-0143">Chaperone</keyword>
<dbReference type="Proteomes" id="UP000198406">
    <property type="component" value="Unassembled WGS sequence"/>
</dbReference>
<dbReference type="InterPro" id="IPR002639">
    <property type="entry name" value="UreF"/>
</dbReference>
<dbReference type="PANTHER" id="PTHR33620:SF1">
    <property type="entry name" value="UREASE ACCESSORY PROTEIN F"/>
    <property type="match status" value="1"/>
</dbReference>
<reference evidence="4 5" key="1">
    <citation type="journal article" date="2015" name="Plant Cell">
        <title>Oil accumulation by the oleaginous diatom Fistulifera solaris as revealed by the genome and transcriptome.</title>
        <authorList>
            <person name="Tanaka T."/>
            <person name="Maeda Y."/>
            <person name="Veluchamy A."/>
            <person name="Tanaka M."/>
            <person name="Abida H."/>
            <person name="Marechal E."/>
            <person name="Bowler C."/>
            <person name="Muto M."/>
            <person name="Sunaga Y."/>
            <person name="Tanaka M."/>
            <person name="Yoshino T."/>
            <person name="Taniguchi T."/>
            <person name="Fukuda Y."/>
            <person name="Nemoto M."/>
            <person name="Matsumoto M."/>
            <person name="Wong P.S."/>
            <person name="Aburatani S."/>
            <person name="Fujibuchi W."/>
        </authorList>
    </citation>
    <scope>NUCLEOTIDE SEQUENCE [LARGE SCALE GENOMIC DNA]</scope>
    <source>
        <strain evidence="4 5">JPCC DA0580</strain>
    </source>
</reference>
<name>A0A1Z5K0Q3_FISSO</name>
<dbReference type="Pfam" id="PF01774">
    <property type="entry name" value="UreD"/>
    <property type="match status" value="1"/>
</dbReference>
<dbReference type="InterPro" id="IPR002669">
    <property type="entry name" value="UreD"/>
</dbReference>
<evidence type="ECO:0000256" key="1">
    <source>
        <dbReference type="ARBA" id="ARBA00022988"/>
    </source>
</evidence>
<dbReference type="InParanoid" id="A0A1Z5K0Q3"/>
<sequence>MSSTSVTFLLMRRFLYQNRTTPHHCRRLLSSSPSLSSLQTHTTENNRSKHFGWTKHGFGRIQARCENSATTQLTHISHRAPARCIPFQHRTTAAPGAICVLSNYGGGLVQGDQVDWKIHVQKEARLGLITQGANRIYKHQSTSSDEPISQTTLHATVEADGLLVHAPDPVSCFQHSRYRQTSHIQVQHDDDTRRQESVCWMDWFSAGRLSRGERWQQTQLENNTTLEIMGNKSFVCHDNTKAQAQHMGPFSAFGTLLLYGPQVQAVVQECLSLQSQLVRQHTRIRQHPLLLRELRDLPLLAGRCVVGVSHIETNNHTAPLHMVRFLTQSNEDMYRLLHQCLLPLQPQFQYAFYQDRLQSQRSAAVPAVTTPWQVKESATTTITTTTATPFSTQAQWLSYLLSDSSLPVGGFAHSAGLEAAHQLGLVPTVTELEAYIHAVVHSTLQMVSPLVRASHAWVRGPTCDDWNVYTQIQELAHAHLCSNEMSCRVSLDQGRSLLRVFSSWKEEESKPVVNDKTAALARIRRMYTETSTSSNATMPHHHLAPIWGALTGSFSLPEEEACHLLGYCVARDIVSAAVRMNLLGPIHSTELLARTHAAVQAGLSAETTTMLGGCAPLVDAIHPCHNVLSTRLFRS</sequence>
<evidence type="ECO:0000256" key="2">
    <source>
        <dbReference type="ARBA" id="ARBA00023186"/>
    </source>
</evidence>
<evidence type="ECO:0000313" key="4">
    <source>
        <dbReference type="EMBL" id="GAX19712.1"/>
    </source>
</evidence>
<protein>
    <submittedName>
        <fullName evidence="4">Urease accessory protein</fullName>
    </submittedName>
</protein>
<comment type="similarity">
    <text evidence="3">Belongs to the UreF family.</text>
</comment>
<gene>
    <name evidence="4" type="ORF">FisN_19Hh299</name>
</gene>
<comment type="caution">
    <text evidence="4">The sequence shown here is derived from an EMBL/GenBank/DDBJ whole genome shotgun (WGS) entry which is preliminary data.</text>
</comment>
<accession>A0A1Z5K0Q3</accession>
<dbReference type="PANTHER" id="PTHR33620">
    <property type="entry name" value="UREASE ACCESSORY PROTEIN F"/>
    <property type="match status" value="1"/>
</dbReference>
<dbReference type="HAMAP" id="MF_01384">
    <property type="entry name" value="UreD"/>
    <property type="match status" value="1"/>
</dbReference>
<dbReference type="GO" id="GO:0016151">
    <property type="term" value="F:nickel cation binding"/>
    <property type="evidence" value="ECO:0007669"/>
    <property type="project" value="InterPro"/>
</dbReference>
<dbReference type="Gene3D" id="1.10.4190.10">
    <property type="entry name" value="Urease accessory protein UreF"/>
    <property type="match status" value="1"/>
</dbReference>
<dbReference type="InterPro" id="IPR038277">
    <property type="entry name" value="UreF_sf"/>
</dbReference>
<dbReference type="AlphaFoldDB" id="A0A1Z5K0Q3"/>
<evidence type="ECO:0000313" key="5">
    <source>
        <dbReference type="Proteomes" id="UP000198406"/>
    </source>
</evidence>
<keyword evidence="1" id="KW-0996">Nickel insertion</keyword>
<organism evidence="4 5">
    <name type="scientific">Fistulifera solaris</name>
    <name type="common">Oleaginous diatom</name>
    <dbReference type="NCBI Taxonomy" id="1519565"/>
    <lineage>
        <taxon>Eukaryota</taxon>
        <taxon>Sar</taxon>
        <taxon>Stramenopiles</taxon>
        <taxon>Ochrophyta</taxon>
        <taxon>Bacillariophyta</taxon>
        <taxon>Bacillariophyceae</taxon>
        <taxon>Bacillariophycidae</taxon>
        <taxon>Naviculales</taxon>
        <taxon>Naviculaceae</taxon>
        <taxon>Fistulifera</taxon>
    </lineage>
</organism>
<dbReference type="EMBL" id="BDSP01000137">
    <property type="protein sequence ID" value="GAX19712.1"/>
    <property type="molecule type" value="Genomic_DNA"/>
</dbReference>